<dbReference type="PANTHER" id="PTHR14068:SF0">
    <property type="entry name" value="EUKARYOTIC TRANSLATION INITIATION FACTOR 3 SUBUNIT B"/>
    <property type="match status" value="1"/>
</dbReference>
<dbReference type="PROSITE" id="PS50102">
    <property type="entry name" value="RRM"/>
    <property type="match status" value="1"/>
</dbReference>
<dbReference type="Proteomes" id="UP000694701">
    <property type="component" value="Unplaced"/>
</dbReference>
<dbReference type="GO" id="GO:0031369">
    <property type="term" value="F:translation initiation factor binding"/>
    <property type="evidence" value="ECO:0007669"/>
    <property type="project" value="InterPro"/>
</dbReference>
<keyword evidence="3 7" id="KW-0396">Initiation factor</keyword>
<dbReference type="HAMAP" id="MF_03001">
    <property type="entry name" value="eIF3b"/>
    <property type="match status" value="1"/>
</dbReference>
<dbReference type="CDD" id="cd12278">
    <property type="entry name" value="RRM_eIF3B"/>
    <property type="match status" value="1"/>
</dbReference>
<evidence type="ECO:0000313" key="11">
    <source>
        <dbReference type="Ensembl" id="ENSCCRP00020034371.1"/>
    </source>
</evidence>
<proteinExistence type="inferred from homology"/>
<dbReference type="InterPro" id="IPR013979">
    <property type="entry name" value="TIF_beta_prop-like"/>
</dbReference>
<evidence type="ECO:0000313" key="12">
    <source>
        <dbReference type="Proteomes" id="UP000694701"/>
    </source>
</evidence>
<dbReference type="Pfam" id="PF08662">
    <property type="entry name" value="eIF2A"/>
    <property type="match status" value="1"/>
</dbReference>
<dbReference type="FunFam" id="3.30.70.330:FF:000164">
    <property type="entry name" value="Eukaryotic translation initiation factor 3 subunit B"/>
    <property type="match status" value="1"/>
</dbReference>
<comment type="subunit">
    <text evidence="7">Component of the eukaryotic translation initiation factor 3 (eIF-3) complex, which is composed of 13 subunits: EIF3A, EIF3B, EIF3C, EIF3D, EIF3E, EIF3F, EIF3G, EIF3H, EIF3I, EIF3J, EIF3K, EIF3L and EIF3M.</text>
</comment>
<evidence type="ECO:0000256" key="7">
    <source>
        <dbReference type="HAMAP-Rule" id="MF_03001"/>
    </source>
</evidence>
<comment type="similarity">
    <text evidence="7 8">Belongs to the eIF-3 subunit B family.</text>
</comment>
<name>A0A8C2E1F8_CYPCA</name>
<dbReference type="AlphaFoldDB" id="A0A8C2E1F8"/>
<evidence type="ECO:0000256" key="2">
    <source>
        <dbReference type="ARBA" id="ARBA00022490"/>
    </source>
</evidence>
<accession>A0A8C2E1F8</accession>
<evidence type="ECO:0000256" key="1">
    <source>
        <dbReference type="ARBA" id="ARBA00004496"/>
    </source>
</evidence>
<dbReference type="InterPro" id="IPR015943">
    <property type="entry name" value="WD40/YVTN_repeat-like_dom_sf"/>
</dbReference>
<organism evidence="11 12">
    <name type="scientific">Cyprinus carpio</name>
    <name type="common">Common carp</name>
    <dbReference type="NCBI Taxonomy" id="7962"/>
    <lineage>
        <taxon>Eukaryota</taxon>
        <taxon>Metazoa</taxon>
        <taxon>Chordata</taxon>
        <taxon>Craniata</taxon>
        <taxon>Vertebrata</taxon>
        <taxon>Euteleostomi</taxon>
        <taxon>Actinopterygii</taxon>
        <taxon>Neopterygii</taxon>
        <taxon>Teleostei</taxon>
        <taxon>Ostariophysi</taxon>
        <taxon>Cypriniformes</taxon>
        <taxon>Cyprinidae</taxon>
        <taxon>Cyprininae</taxon>
        <taxon>Cyprinus</taxon>
    </lineage>
</organism>
<dbReference type="GO" id="GO:0033290">
    <property type="term" value="C:eukaryotic 48S preinitiation complex"/>
    <property type="evidence" value="ECO:0007669"/>
    <property type="project" value="UniProtKB-UniRule"/>
</dbReference>
<protein>
    <recommendedName>
        <fullName evidence="7 8">Eukaryotic translation initiation factor 3 subunit B</fullName>
        <shortName evidence="7 8">eIF3b</shortName>
    </recommendedName>
    <alternativeName>
        <fullName evidence="7">Eukaryotic translation initiation factor 3 subunit 9</fullName>
    </alternativeName>
    <alternativeName>
        <fullName evidence="7">eIF-3-eta</fullName>
    </alternativeName>
</protein>
<dbReference type="PIRSF" id="PIRSF036424">
    <property type="entry name" value="eIF3b"/>
    <property type="match status" value="1"/>
</dbReference>
<dbReference type="FunFam" id="2.130.10.10:FF:001855">
    <property type="entry name" value="Eukaryotic translation initiation factor 3 subunit B"/>
    <property type="match status" value="1"/>
</dbReference>
<dbReference type="InterPro" id="IPR011400">
    <property type="entry name" value="EIF3B"/>
</dbReference>
<keyword evidence="6 7" id="KW-0648">Protein biosynthesis</keyword>
<evidence type="ECO:0000256" key="3">
    <source>
        <dbReference type="ARBA" id="ARBA00022540"/>
    </source>
</evidence>
<dbReference type="GO" id="GO:0003743">
    <property type="term" value="F:translation initiation factor activity"/>
    <property type="evidence" value="ECO:0007669"/>
    <property type="project" value="UniProtKB-UniRule"/>
</dbReference>
<gene>
    <name evidence="7" type="primary">EIF3B</name>
    <name evidence="7" type="synonym">EIF3S9</name>
</gene>
<evidence type="ECO:0000256" key="5">
    <source>
        <dbReference type="ARBA" id="ARBA00022884"/>
    </source>
</evidence>
<dbReference type="GO" id="GO:0016282">
    <property type="term" value="C:eukaryotic 43S preinitiation complex"/>
    <property type="evidence" value="ECO:0007669"/>
    <property type="project" value="UniProtKB-UniRule"/>
</dbReference>
<reference evidence="11" key="1">
    <citation type="submission" date="2025-08" db="UniProtKB">
        <authorList>
            <consortium name="Ensembl"/>
        </authorList>
    </citation>
    <scope>IDENTIFICATION</scope>
</reference>
<evidence type="ECO:0000256" key="8">
    <source>
        <dbReference type="PIRNR" id="PIRNR036424"/>
    </source>
</evidence>
<comment type="function">
    <text evidence="7">RNA-binding component of the eukaryotic translation initiation factor 3 (eIF-3) complex, which is involved in protein synthesis of a specialized repertoire of mRNAs and, together with other initiation factors, stimulates binding of mRNA and methionyl-tRNAi to the 40S ribosome. The eIF-3 complex specifically targets and initiates translation of a subset of mRNAs involved in cell proliferation.</text>
</comment>
<dbReference type="InterPro" id="IPR000504">
    <property type="entry name" value="RRM_dom"/>
</dbReference>
<keyword evidence="4" id="KW-0853">WD repeat</keyword>
<dbReference type="GO" id="GO:0001732">
    <property type="term" value="P:formation of cytoplasmic translation initiation complex"/>
    <property type="evidence" value="ECO:0007669"/>
    <property type="project" value="UniProtKB-UniRule"/>
</dbReference>
<keyword evidence="5 7" id="KW-0694">RNA-binding</keyword>
<sequence>MRDTDNMEAEMEYDDGEEEPSFSDPEDFVDDISDQELLGDVLRDKPQEADGIDSVVVVDNVPQVGPDRLEKLKNVIQKIFSKFGKITNDFYPVADGKTKGYIFLEYSAPSHAQEAVKNADGYKLDKQHTFRVNLFTDFDKYMSISDEWEAPEKQPFKDFGNLRHWMEDSDCRDQYSVIYDSGERTGIFANDVKEPIEVEERAMILLLFLYVVTFSPLMDTKDDPQAIIIWDVLTGQKKRGFHCESSAHWPIFKWSPDGKFFARMTQDTLSIYETPSMGLLDKKSLKINGIKDFSWSPGDNIIAFWVPEDKDIPARVTLMQLPSRNEIRVRNLFNVVDCKLHWQKNGDYLCVKVDRTPKGTQGVVTNFEIFRMREKQVPVDVVEMKEGIIAFAWEPNGSKFAVLHGESPRINVSFYHVKNNGKIDLIKMFDKQQANSIFWSPQGQFLVLAGLRSMNGALAFVDTSDCTMMNIAEHYMASDVEWDPTGRYVVTSVSWWSHKVDNAFWLWTFQGRLLQKNNKERFCQLLWRPRPPSLLTQEQIKLIKKDLKKYSKIFEQKDRLSQSKASKELVDKRRTMMEDYRKYRERAMDMYNEQRPLRLELRGGVDTDELDSNVDDWEEETIEFFINEEIIPIGDLVLPWHYMPKTVFTSSHRRKTFCFLRFSKRRTCTLVYENGTTVVCILLHSDYLILNAQQGNKV</sequence>
<dbReference type="InterPro" id="IPR035979">
    <property type="entry name" value="RBD_domain_sf"/>
</dbReference>
<dbReference type="SUPFAM" id="SSF69322">
    <property type="entry name" value="Tricorn protease domain 2"/>
    <property type="match status" value="1"/>
</dbReference>
<dbReference type="Ensembl" id="ENSCCRT00020037556.1">
    <property type="protein sequence ID" value="ENSCCRP00020034371.1"/>
    <property type="gene ID" value="ENSCCRG00020015423.1"/>
</dbReference>
<keyword evidence="2 7" id="KW-0963">Cytoplasm</keyword>
<dbReference type="SUPFAM" id="SSF54928">
    <property type="entry name" value="RNA-binding domain, RBD"/>
    <property type="match status" value="1"/>
</dbReference>
<dbReference type="PANTHER" id="PTHR14068">
    <property type="entry name" value="EUKARYOTIC TRANSLATION INITIATION FACTOR 3 EIF3 -RELATED"/>
    <property type="match status" value="1"/>
</dbReference>
<dbReference type="InterPro" id="IPR012677">
    <property type="entry name" value="Nucleotide-bd_a/b_plait_sf"/>
</dbReference>
<dbReference type="SMART" id="SM00360">
    <property type="entry name" value="RRM"/>
    <property type="match status" value="1"/>
</dbReference>
<dbReference type="Gene3D" id="3.30.70.330">
    <property type="match status" value="1"/>
</dbReference>
<comment type="subcellular location">
    <subcellularLocation>
        <location evidence="1 7 8">Cytoplasm</location>
    </subcellularLocation>
</comment>
<evidence type="ECO:0000256" key="4">
    <source>
        <dbReference type="ARBA" id="ARBA00022574"/>
    </source>
</evidence>
<feature type="region of interest" description="Disordered" evidence="9">
    <location>
        <begin position="1"/>
        <end position="26"/>
    </location>
</feature>
<feature type="domain" description="RRM" evidence="10">
    <location>
        <begin position="54"/>
        <end position="137"/>
    </location>
</feature>
<dbReference type="Pfam" id="PF00076">
    <property type="entry name" value="RRM_1"/>
    <property type="match status" value="1"/>
</dbReference>
<evidence type="ECO:0000256" key="9">
    <source>
        <dbReference type="SAM" id="MobiDB-lite"/>
    </source>
</evidence>
<comment type="function">
    <text evidence="8">Component of the eukaryotic translation initiation factor 3 (eIF-3) complex, which is involved in protein synthesis and, together with other initiation factors, stimulates binding of mRNA and methionyl-tRNAi to the 40S ribosome.</text>
</comment>
<dbReference type="Gene3D" id="2.130.10.10">
    <property type="entry name" value="YVTN repeat-like/Quinoprotein amine dehydrogenase"/>
    <property type="match status" value="1"/>
</dbReference>
<dbReference type="GO" id="GO:0003723">
    <property type="term" value="F:RNA binding"/>
    <property type="evidence" value="ECO:0007669"/>
    <property type="project" value="UniProtKB-UniRule"/>
</dbReference>
<dbReference type="InterPro" id="IPR034363">
    <property type="entry name" value="eIF3B_RRM"/>
</dbReference>
<dbReference type="GO" id="GO:0005852">
    <property type="term" value="C:eukaryotic translation initiation factor 3 complex"/>
    <property type="evidence" value="ECO:0007669"/>
    <property type="project" value="UniProtKB-UniRule"/>
</dbReference>
<evidence type="ECO:0000259" key="10">
    <source>
        <dbReference type="PROSITE" id="PS50102"/>
    </source>
</evidence>
<evidence type="ECO:0000256" key="6">
    <source>
        <dbReference type="ARBA" id="ARBA00022917"/>
    </source>
</evidence>